<dbReference type="GO" id="GO:0072330">
    <property type="term" value="P:monocarboxylic acid biosynthetic process"/>
    <property type="evidence" value="ECO:0007669"/>
    <property type="project" value="UniProtKB-ARBA"/>
</dbReference>
<feature type="domain" description="Fungal lipase-type" evidence="1">
    <location>
        <begin position="2"/>
        <end position="97"/>
    </location>
</feature>
<reference evidence="2" key="2">
    <citation type="journal article" date="2023" name="IMA Fungus">
        <title>Comparative genomic study of the Penicillium genus elucidates a diverse pangenome and 15 lateral gene transfer events.</title>
        <authorList>
            <person name="Petersen C."/>
            <person name="Sorensen T."/>
            <person name="Nielsen M.R."/>
            <person name="Sondergaard T.E."/>
            <person name="Sorensen J.L."/>
            <person name="Fitzpatrick D.A."/>
            <person name="Frisvad J.C."/>
            <person name="Nielsen K.L."/>
        </authorList>
    </citation>
    <scope>NUCLEOTIDE SEQUENCE</scope>
    <source>
        <strain evidence="2">IBT 16125</strain>
    </source>
</reference>
<keyword evidence="3" id="KW-1185">Reference proteome</keyword>
<dbReference type="Pfam" id="PF01764">
    <property type="entry name" value="Lipase_3"/>
    <property type="match status" value="1"/>
</dbReference>
<dbReference type="AlphaFoldDB" id="A0AAD6FZH0"/>
<evidence type="ECO:0000259" key="1">
    <source>
        <dbReference type="Pfam" id="PF01764"/>
    </source>
</evidence>
<dbReference type="InterPro" id="IPR002921">
    <property type="entry name" value="Fungal_lipase-type"/>
</dbReference>
<dbReference type="Gene3D" id="3.40.50.1820">
    <property type="entry name" value="alpha/beta hydrolase"/>
    <property type="match status" value="1"/>
</dbReference>
<reference evidence="2" key="1">
    <citation type="submission" date="2022-12" db="EMBL/GenBank/DDBJ databases">
        <authorList>
            <person name="Petersen C."/>
        </authorList>
    </citation>
    <scope>NUCLEOTIDE SEQUENCE</scope>
    <source>
        <strain evidence="2">IBT 16125</strain>
    </source>
</reference>
<dbReference type="SUPFAM" id="SSF53474">
    <property type="entry name" value="alpha/beta-Hydrolases"/>
    <property type="match status" value="1"/>
</dbReference>
<dbReference type="EMBL" id="JAPVEA010000008">
    <property type="protein sequence ID" value="KAJ5439585.1"/>
    <property type="molecule type" value="Genomic_DNA"/>
</dbReference>
<dbReference type="Proteomes" id="UP001213681">
    <property type="component" value="Unassembled WGS sequence"/>
</dbReference>
<dbReference type="RefSeq" id="XP_056762814.1">
    <property type="nucleotide sequence ID" value="XM_056913965.1"/>
</dbReference>
<gene>
    <name evidence="2" type="ORF">N7458_010583</name>
</gene>
<organism evidence="2 3">
    <name type="scientific">Penicillium daleae</name>
    <dbReference type="NCBI Taxonomy" id="63821"/>
    <lineage>
        <taxon>Eukaryota</taxon>
        <taxon>Fungi</taxon>
        <taxon>Dikarya</taxon>
        <taxon>Ascomycota</taxon>
        <taxon>Pezizomycotina</taxon>
        <taxon>Eurotiomycetes</taxon>
        <taxon>Eurotiomycetidae</taxon>
        <taxon>Eurotiales</taxon>
        <taxon>Aspergillaceae</taxon>
        <taxon>Penicillium</taxon>
    </lineage>
</organism>
<dbReference type="GO" id="GO:0017000">
    <property type="term" value="P:antibiotic biosynthetic process"/>
    <property type="evidence" value="ECO:0007669"/>
    <property type="project" value="UniProtKB-ARBA"/>
</dbReference>
<dbReference type="GeneID" id="81604208"/>
<name>A0AAD6FZH0_9EURO</name>
<evidence type="ECO:0000313" key="3">
    <source>
        <dbReference type="Proteomes" id="UP001213681"/>
    </source>
</evidence>
<comment type="caution">
    <text evidence="2">The sequence shown here is derived from an EMBL/GenBank/DDBJ whole genome shotgun (WGS) entry which is preliminary data.</text>
</comment>
<sequence>MRGVYNPWASVHDSVITEVSSLLEKYPDYTLESTGHSLGGALTYVSYVALAQNFPGTPITSNAMAAFPIGNTAWANFGTAQNGTLNRGNNVGDGVPVSSN</sequence>
<protein>
    <recommendedName>
        <fullName evidence="1">Fungal lipase-type domain-containing protein</fullName>
    </recommendedName>
</protein>
<accession>A0AAD6FZH0</accession>
<dbReference type="GO" id="GO:0006629">
    <property type="term" value="P:lipid metabolic process"/>
    <property type="evidence" value="ECO:0007669"/>
    <property type="project" value="InterPro"/>
</dbReference>
<evidence type="ECO:0000313" key="2">
    <source>
        <dbReference type="EMBL" id="KAJ5439585.1"/>
    </source>
</evidence>
<proteinExistence type="predicted"/>
<dbReference type="InterPro" id="IPR029058">
    <property type="entry name" value="AB_hydrolase_fold"/>
</dbReference>